<gene>
    <name evidence="4 6" type="primary">hscB</name>
    <name evidence="6" type="ORF">SFSGTM_13370</name>
</gene>
<dbReference type="Gene3D" id="1.20.1280.20">
    <property type="entry name" value="HscB, C-terminal domain"/>
    <property type="match status" value="1"/>
</dbReference>
<keyword evidence="7" id="KW-1185">Reference proteome</keyword>
<evidence type="ECO:0000256" key="3">
    <source>
        <dbReference type="ARBA" id="ARBA00025596"/>
    </source>
</evidence>
<dbReference type="PANTHER" id="PTHR14021">
    <property type="entry name" value="IRON-SULFUR CLUSTER CO-CHAPERONE PROTEIN HSCB"/>
    <property type="match status" value="1"/>
</dbReference>
<reference evidence="7" key="1">
    <citation type="submission" date="2019-11" db="EMBL/GenBank/DDBJ databases">
        <title>Isolation and characterization of a novel species in the genus Sulfuriferula.</title>
        <authorList>
            <person name="Mochizuki J."/>
            <person name="Kojima H."/>
            <person name="Fukui M."/>
        </authorList>
    </citation>
    <scope>NUCLEOTIDE SEQUENCE [LARGE SCALE GENOMIC DNA]</scope>
    <source>
        <strain evidence="7">SGTM</strain>
    </source>
</reference>
<dbReference type="PROSITE" id="PS50076">
    <property type="entry name" value="DNAJ_2"/>
    <property type="match status" value="1"/>
</dbReference>
<dbReference type="PANTHER" id="PTHR14021:SF15">
    <property type="entry name" value="IRON-SULFUR CLUSTER CO-CHAPERONE PROTEIN HSCB"/>
    <property type="match status" value="1"/>
</dbReference>
<dbReference type="Proteomes" id="UP000463939">
    <property type="component" value="Chromosome"/>
</dbReference>
<comment type="similarity">
    <text evidence="1 4">Belongs to the HscB family.</text>
</comment>
<dbReference type="SMART" id="SM00271">
    <property type="entry name" value="DnaJ"/>
    <property type="match status" value="1"/>
</dbReference>
<dbReference type="InterPro" id="IPR036386">
    <property type="entry name" value="HscB_C_sf"/>
</dbReference>
<keyword evidence="2 4" id="KW-0143">Chaperone</keyword>
<evidence type="ECO:0000313" key="7">
    <source>
        <dbReference type="Proteomes" id="UP000463939"/>
    </source>
</evidence>
<organism evidence="6 7">
    <name type="scientific">Sulfuriferula nivalis</name>
    <dbReference type="NCBI Taxonomy" id="2675298"/>
    <lineage>
        <taxon>Bacteria</taxon>
        <taxon>Pseudomonadati</taxon>
        <taxon>Pseudomonadota</taxon>
        <taxon>Betaproteobacteria</taxon>
        <taxon>Nitrosomonadales</taxon>
        <taxon>Sulfuricellaceae</taxon>
        <taxon>Sulfuriferula</taxon>
    </lineage>
</organism>
<sequence length="178" mass="20623">MIGLDFNHNHFELFGLTPRYEVDVAELESTFRSLQSQVHPDKFAHLSEAEKRVSMQWSTRVNEAYQTLKSPLNRAVYILQLQGIDALAQTNTQLPMAFLMQQIEWREAIQDAQQARDVDGLQLVETDVAAHSKQWREQLMKQLDQDQDWRAATDSVRQLKFVEKIMSEIDDAYAALDV</sequence>
<dbReference type="GO" id="GO:0001671">
    <property type="term" value="F:ATPase activator activity"/>
    <property type="evidence" value="ECO:0007669"/>
    <property type="project" value="InterPro"/>
</dbReference>
<name>A0A809RFM0_9PROT</name>
<dbReference type="CDD" id="cd06257">
    <property type="entry name" value="DnaJ"/>
    <property type="match status" value="1"/>
</dbReference>
<dbReference type="GO" id="GO:0044571">
    <property type="term" value="P:[2Fe-2S] cluster assembly"/>
    <property type="evidence" value="ECO:0007669"/>
    <property type="project" value="InterPro"/>
</dbReference>
<evidence type="ECO:0000256" key="1">
    <source>
        <dbReference type="ARBA" id="ARBA00010476"/>
    </source>
</evidence>
<dbReference type="RefSeq" id="WP_232526058.1">
    <property type="nucleotide sequence ID" value="NZ_AP021881.1"/>
</dbReference>
<comment type="function">
    <text evidence="3 4">Co-chaperone involved in the maturation of iron-sulfur cluster-containing proteins. Seems to help targeting proteins to be folded toward HscA.</text>
</comment>
<evidence type="ECO:0000313" key="6">
    <source>
        <dbReference type="EMBL" id="BBP00629.1"/>
    </source>
</evidence>
<dbReference type="Gene3D" id="1.10.287.110">
    <property type="entry name" value="DnaJ domain"/>
    <property type="match status" value="1"/>
</dbReference>
<dbReference type="GO" id="GO:1990230">
    <property type="term" value="C:iron-sulfur cluster transfer complex"/>
    <property type="evidence" value="ECO:0007669"/>
    <property type="project" value="TreeGrafter"/>
</dbReference>
<dbReference type="GO" id="GO:0006457">
    <property type="term" value="P:protein folding"/>
    <property type="evidence" value="ECO:0007669"/>
    <property type="project" value="UniProtKB-UniRule"/>
</dbReference>
<dbReference type="InterPro" id="IPR004640">
    <property type="entry name" value="HscB"/>
</dbReference>
<dbReference type="GO" id="GO:0051259">
    <property type="term" value="P:protein complex oligomerization"/>
    <property type="evidence" value="ECO:0007669"/>
    <property type="project" value="InterPro"/>
</dbReference>
<dbReference type="InterPro" id="IPR009073">
    <property type="entry name" value="HscB_oligo_C"/>
</dbReference>
<proteinExistence type="inferred from homology"/>
<dbReference type="NCBIfam" id="NF002935">
    <property type="entry name" value="PRK03578.1"/>
    <property type="match status" value="1"/>
</dbReference>
<evidence type="ECO:0000256" key="4">
    <source>
        <dbReference type="HAMAP-Rule" id="MF_00682"/>
    </source>
</evidence>
<dbReference type="InterPro" id="IPR001623">
    <property type="entry name" value="DnaJ_domain"/>
</dbReference>
<dbReference type="NCBIfam" id="TIGR00714">
    <property type="entry name" value="hscB"/>
    <property type="match status" value="1"/>
</dbReference>
<dbReference type="EMBL" id="AP021881">
    <property type="protein sequence ID" value="BBP00629.1"/>
    <property type="molecule type" value="Genomic_DNA"/>
</dbReference>
<evidence type="ECO:0000259" key="5">
    <source>
        <dbReference type="PROSITE" id="PS50076"/>
    </source>
</evidence>
<dbReference type="AlphaFoldDB" id="A0A809RFM0"/>
<dbReference type="HAMAP" id="MF_00682">
    <property type="entry name" value="HscB"/>
    <property type="match status" value="1"/>
</dbReference>
<feature type="domain" description="J" evidence="5">
    <location>
        <begin position="9"/>
        <end position="81"/>
    </location>
</feature>
<dbReference type="GO" id="GO:0051087">
    <property type="term" value="F:protein-folding chaperone binding"/>
    <property type="evidence" value="ECO:0007669"/>
    <property type="project" value="InterPro"/>
</dbReference>
<dbReference type="InterPro" id="IPR036869">
    <property type="entry name" value="J_dom_sf"/>
</dbReference>
<comment type="subunit">
    <text evidence="4">Interacts with HscA and stimulates its ATPase activity.</text>
</comment>
<evidence type="ECO:0000256" key="2">
    <source>
        <dbReference type="ARBA" id="ARBA00023186"/>
    </source>
</evidence>
<dbReference type="SUPFAM" id="SSF46565">
    <property type="entry name" value="Chaperone J-domain"/>
    <property type="match status" value="1"/>
</dbReference>
<dbReference type="Pfam" id="PF07743">
    <property type="entry name" value="HSCB_C"/>
    <property type="match status" value="1"/>
</dbReference>
<dbReference type="KEGG" id="sniv:SFSGTM_13370"/>
<accession>A0A809RFM0</accession>
<dbReference type="SUPFAM" id="SSF47144">
    <property type="entry name" value="HSC20 (HSCB), C-terminal oligomerisation domain"/>
    <property type="match status" value="1"/>
</dbReference>
<protein>
    <recommendedName>
        <fullName evidence="4">Co-chaperone protein HscB homolog</fullName>
    </recommendedName>
</protein>